<sequence length="155" mass="17629">MKPNIQGHFQRKFVLEAGEQRGISGLPTCTKESQETDNLPDPQHLVRIEYRIANKTFGTRLLTAGKGKSNDWENVPLICREKSIAVRWKIGRAVNDDSYSTLCGPDTVMNRLILMMRERHRKDRLVYVYYAEENDSSKSSKSSKSSDSSNSSDNT</sequence>
<evidence type="ECO:0000313" key="2">
    <source>
        <dbReference type="EMBL" id="TGO28137.1"/>
    </source>
</evidence>
<comment type="caution">
    <text evidence="2">The sequence shown here is derived from an EMBL/GenBank/DDBJ whole genome shotgun (WGS) entry which is preliminary data.</text>
</comment>
<reference evidence="2 3" key="1">
    <citation type="submission" date="2017-12" db="EMBL/GenBank/DDBJ databases">
        <title>Comparative genomics of Botrytis spp.</title>
        <authorList>
            <person name="Valero-Jimenez C.A."/>
            <person name="Tapia P."/>
            <person name="Veloso J."/>
            <person name="Silva-Moreno E."/>
            <person name="Staats M."/>
            <person name="Valdes J.H."/>
            <person name="Van Kan J.A.L."/>
        </authorList>
    </citation>
    <scope>NUCLEOTIDE SEQUENCE [LARGE SCALE GENOMIC DNA]</scope>
    <source>
        <strain evidence="2 3">Bp0003</strain>
    </source>
</reference>
<protein>
    <submittedName>
        <fullName evidence="2">Uncharacterized protein</fullName>
    </submittedName>
</protein>
<organism evidence="2 3">
    <name type="scientific">Botrytis paeoniae</name>
    <dbReference type="NCBI Taxonomy" id="278948"/>
    <lineage>
        <taxon>Eukaryota</taxon>
        <taxon>Fungi</taxon>
        <taxon>Dikarya</taxon>
        <taxon>Ascomycota</taxon>
        <taxon>Pezizomycotina</taxon>
        <taxon>Leotiomycetes</taxon>
        <taxon>Helotiales</taxon>
        <taxon>Sclerotiniaceae</taxon>
        <taxon>Botrytis</taxon>
    </lineage>
</organism>
<dbReference type="Proteomes" id="UP000297910">
    <property type="component" value="Unassembled WGS sequence"/>
</dbReference>
<feature type="region of interest" description="Disordered" evidence="1">
    <location>
        <begin position="133"/>
        <end position="155"/>
    </location>
</feature>
<accession>A0A4Z1G1W6</accession>
<gene>
    <name evidence="2" type="ORF">BPAE_0031g00020</name>
</gene>
<feature type="compositionally biased region" description="Low complexity" evidence="1">
    <location>
        <begin position="137"/>
        <end position="155"/>
    </location>
</feature>
<dbReference type="AlphaFoldDB" id="A0A4Z1G1W6"/>
<name>A0A4Z1G1W6_9HELO</name>
<evidence type="ECO:0000313" key="3">
    <source>
        <dbReference type="Proteomes" id="UP000297910"/>
    </source>
</evidence>
<dbReference type="EMBL" id="PQXI01000031">
    <property type="protein sequence ID" value="TGO28137.1"/>
    <property type="molecule type" value="Genomic_DNA"/>
</dbReference>
<keyword evidence="3" id="KW-1185">Reference proteome</keyword>
<evidence type="ECO:0000256" key="1">
    <source>
        <dbReference type="SAM" id="MobiDB-lite"/>
    </source>
</evidence>
<proteinExistence type="predicted"/>